<dbReference type="InterPro" id="IPR001031">
    <property type="entry name" value="Thioesterase"/>
</dbReference>
<organism evidence="3 4">
    <name type="scientific">Lysinibacillus sphaericus</name>
    <name type="common">Bacillus sphaericus</name>
    <dbReference type="NCBI Taxonomy" id="1421"/>
    <lineage>
        <taxon>Bacteria</taxon>
        <taxon>Bacillati</taxon>
        <taxon>Bacillota</taxon>
        <taxon>Bacilli</taxon>
        <taxon>Bacillales</taxon>
        <taxon>Bacillaceae</taxon>
        <taxon>Lysinibacillus</taxon>
    </lineage>
</organism>
<evidence type="ECO:0000313" key="3">
    <source>
        <dbReference type="EMBL" id="TQR30079.1"/>
    </source>
</evidence>
<dbReference type="AlphaFoldDB" id="A0A544UCQ3"/>
<dbReference type="Gene3D" id="3.40.50.1820">
    <property type="entry name" value="alpha/beta hydrolase"/>
    <property type="match status" value="1"/>
</dbReference>
<dbReference type="OrthoDB" id="2213423at2"/>
<sequence length="230" mass="26916">MLLFCLPYAGGSELIYRNWNKFINQRIEIHAIALKGRGKRFCEGFYQNINEAVEDIYCQIQDKIQQEEFAIYGHSMGALLTYELYYKIINTSNRKPKHLFFSGRFSPNVKGNIIISHKMPDKEFMDSIVALGGIADEVLESKELLEFILPILKNDIRIVENYVYKEREEKIQCNISVLNGTEDNIDFYQKKSWKYLCDGDCELYDLNGNHFFINNNVNVKKIARIIEENL</sequence>
<evidence type="ECO:0000313" key="4">
    <source>
        <dbReference type="Proteomes" id="UP000317944"/>
    </source>
</evidence>
<accession>A0A544UCQ3</accession>
<feature type="domain" description="Thioesterase" evidence="2">
    <location>
        <begin position="3"/>
        <end position="228"/>
    </location>
</feature>
<evidence type="ECO:0000259" key="2">
    <source>
        <dbReference type="Pfam" id="PF00975"/>
    </source>
</evidence>
<dbReference type="PANTHER" id="PTHR11487:SF0">
    <property type="entry name" value="S-ACYL FATTY ACID SYNTHASE THIOESTERASE, MEDIUM CHAIN"/>
    <property type="match status" value="1"/>
</dbReference>
<comment type="similarity">
    <text evidence="1">Belongs to the thioesterase family.</text>
</comment>
<reference evidence="3 4" key="1">
    <citation type="submission" date="2018-03" db="EMBL/GenBank/DDBJ databases">
        <title>Aerobic endospore-forming bacteria genome sequencing and assembly.</title>
        <authorList>
            <person name="Cavalcante D.A."/>
            <person name="Driks A."/>
            <person name="Putonti C."/>
            <person name="De-Souza M.T."/>
        </authorList>
    </citation>
    <scope>NUCLEOTIDE SEQUENCE [LARGE SCALE GENOMIC DNA]</scope>
    <source>
        <strain evidence="3 4">SDF0037</strain>
    </source>
</reference>
<comment type="caution">
    <text evidence="3">The sequence shown here is derived from an EMBL/GenBank/DDBJ whole genome shotgun (WGS) entry which is preliminary data.</text>
</comment>
<dbReference type="SUPFAM" id="SSF53474">
    <property type="entry name" value="alpha/beta-Hydrolases"/>
    <property type="match status" value="1"/>
</dbReference>
<dbReference type="InterPro" id="IPR012223">
    <property type="entry name" value="TEII"/>
</dbReference>
<evidence type="ECO:0000256" key="1">
    <source>
        <dbReference type="ARBA" id="ARBA00007169"/>
    </source>
</evidence>
<dbReference type="GO" id="GO:0008610">
    <property type="term" value="P:lipid biosynthetic process"/>
    <property type="evidence" value="ECO:0007669"/>
    <property type="project" value="TreeGrafter"/>
</dbReference>
<name>A0A544UCQ3_LYSSH</name>
<dbReference type="EMBL" id="SADV01000015">
    <property type="protein sequence ID" value="TQR30079.1"/>
    <property type="molecule type" value="Genomic_DNA"/>
</dbReference>
<dbReference type="InterPro" id="IPR029058">
    <property type="entry name" value="AB_hydrolase_fold"/>
</dbReference>
<dbReference type="Pfam" id="PF00975">
    <property type="entry name" value="Thioesterase"/>
    <property type="match status" value="1"/>
</dbReference>
<dbReference type="PANTHER" id="PTHR11487">
    <property type="entry name" value="THIOESTERASE"/>
    <property type="match status" value="1"/>
</dbReference>
<gene>
    <name evidence="3" type="ORF">C7Y47_16475</name>
</gene>
<dbReference type="RefSeq" id="WP_142509764.1">
    <property type="nucleotide sequence ID" value="NZ_SADV01000015.1"/>
</dbReference>
<dbReference type="Proteomes" id="UP000317944">
    <property type="component" value="Unassembled WGS sequence"/>
</dbReference>
<proteinExistence type="inferred from homology"/>
<protein>
    <submittedName>
        <fullName evidence="3">Thioesterase</fullName>
    </submittedName>
</protein>